<dbReference type="SUPFAM" id="SSF53098">
    <property type="entry name" value="Ribonuclease H-like"/>
    <property type="match status" value="1"/>
</dbReference>
<dbReference type="SUPFAM" id="SSF56399">
    <property type="entry name" value="ADP-ribosylation"/>
    <property type="match status" value="1"/>
</dbReference>
<dbReference type="InterPro" id="IPR036770">
    <property type="entry name" value="Ankyrin_rpt-contain_sf"/>
</dbReference>
<keyword evidence="2 3" id="KW-0040">ANK repeat</keyword>
<feature type="region of interest" description="Disordered" evidence="5">
    <location>
        <begin position="1439"/>
        <end position="1458"/>
    </location>
</feature>
<dbReference type="InterPro" id="IPR002110">
    <property type="entry name" value="Ankyrin_rpt"/>
</dbReference>
<keyword evidence="8" id="KW-1185">Reference proteome</keyword>
<dbReference type="Gene3D" id="3.90.228.10">
    <property type="match status" value="1"/>
</dbReference>
<dbReference type="GO" id="GO:0006139">
    <property type="term" value="P:nucleobase-containing compound metabolic process"/>
    <property type="evidence" value="ECO:0007669"/>
    <property type="project" value="InterPro"/>
</dbReference>
<feature type="repeat" description="ANK" evidence="3">
    <location>
        <begin position="1022"/>
        <end position="1054"/>
    </location>
</feature>
<keyword evidence="1" id="KW-0677">Repeat</keyword>
<dbReference type="InterPro" id="IPR019734">
    <property type="entry name" value="TPR_rpt"/>
</dbReference>
<feature type="repeat" description="ANK" evidence="3">
    <location>
        <begin position="882"/>
        <end position="914"/>
    </location>
</feature>
<dbReference type="InterPro" id="IPR037027">
    <property type="entry name" value="YqgF/RNaseH-like_dom_sf"/>
</dbReference>
<name>A0A0M0JMG7_9EUKA</name>
<dbReference type="InterPro" id="IPR023323">
    <property type="entry name" value="Tex-like_dom_sf"/>
</dbReference>
<dbReference type="Pfam" id="PF12796">
    <property type="entry name" value="Ank_2"/>
    <property type="match status" value="2"/>
</dbReference>
<dbReference type="InterPro" id="IPR018974">
    <property type="entry name" value="Tex-like_N"/>
</dbReference>
<dbReference type="SUPFAM" id="SSF48452">
    <property type="entry name" value="TPR-like"/>
    <property type="match status" value="2"/>
</dbReference>
<accession>A0A0M0JMG7</accession>
<dbReference type="Pfam" id="PF09371">
    <property type="entry name" value="Tex_N"/>
    <property type="match status" value="1"/>
</dbReference>
<dbReference type="Gene3D" id="1.10.10.650">
    <property type="entry name" value="RuvA domain 2-like"/>
    <property type="match status" value="1"/>
</dbReference>
<dbReference type="Gene3D" id="1.25.40.10">
    <property type="entry name" value="Tetratricopeptide repeat domain"/>
    <property type="match status" value="2"/>
</dbReference>
<feature type="coiled-coil region" evidence="4">
    <location>
        <begin position="1398"/>
        <end position="1426"/>
    </location>
</feature>
<dbReference type="EMBL" id="JWZX01002709">
    <property type="protein sequence ID" value="KOO27492.1"/>
    <property type="molecule type" value="Genomic_DNA"/>
</dbReference>
<dbReference type="SMART" id="SM00732">
    <property type="entry name" value="YqgFc"/>
    <property type="match status" value="1"/>
</dbReference>
<dbReference type="Pfam" id="PF16921">
    <property type="entry name" value="Tex_YqgF"/>
    <property type="match status" value="1"/>
</dbReference>
<evidence type="ECO:0000259" key="6">
    <source>
        <dbReference type="SMART" id="SM00732"/>
    </source>
</evidence>
<feature type="region of interest" description="Disordered" evidence="5">
    <location>
        <begin position="773"/>
        <end position="811"/>
    </location>
</feature>
<dbReference type="InterPro" id="IPR023319">
    <property type="entry name" value="Tex-like_HTH_dom_sf"/>
</dbReference>
<evidence type="ECO:0000256" key="4">
    <source>
        <dbReference type="SAM" id="Coils"/>
    </source>
</evidence>
<protein>
    <submittedName>
        <fullName evidence="7">Transcriptional accessory protein</fullName>
    </submittedName>
</protein>
<comment type="caution">
    <text evidence="7">The sequence shown here is derived from an EMBL/GenBank/DDBJ whole genome shotgun (WGS) entry which is preliminary data.</text>
</comment>
<evidence type="ECO:0000313" key="8">
    <source>
        <dbReference type="Proteomes" id="UP000037460"/>
    </source>
</evidence>
<evidence type="ECO:0000256" key="2">
    <source>
        <dbReference type="ARBA" id="ARBA00023043"/>
    </source>
</evidence>
<keyword evidence="4" id="KW-0175">Coiled coil</keyword>
<dbReference type="PROSITE" id="PS50088">
    <property type="entry name" value="ANK_REPEAT"/>
    <property type="match status" value="4"/>
</dbReference>
<reference evidence="8" key="1">
    <citation type="journal article" date="2015" name="PLoS Genet.">
        <title>Genome Sequence and Transcriptome Analyses of Chrysochromulina tobin: Metabolic Tools for Enhanced Algal Fitness in the Prominent Order Prymnesiales (Haptophyceae).</title>
        <authorList>
            <person name="Hovde B.T."/>
            <person name="Deodato C.R."/>
            <person name="Hunsperger H.M."/>
            <person name="Ryken S.A."/>
            <person name="Yost W."/>
            <person name="Jha R.K."/>
            <person name="Patterson J."/>
            <person name="Monnat R.J. Jr."/>
            <person name="Barlow S.B."/>
            <person name="Starkenburg S.R."/>
            <person name="Cattolico R.A."/>
        </authorList>
    </citation>
    <scope>NUCLEOTIDE SEQUENCE</scope>
    <source>
        <strain evidence="8">CCMP291</strain>
    </source>
</reference>
<dbReference type="InterPro" id="IPR012337">
    <property type="entry name" value="RNaseH-like_sf"/>
</dbReference>
<feature type="repeat" description="ANK" evidence="3">
    <location>
        <begin position="1088"/>
        <end position="1120"/>
    </location>
</feature>
<dbReference type="Pfam" id="PF13374">
    <property type="entry name" value="TPR_10"/>
    <property type="match status" value="2"/>
</dbReference>
<proteinExistence type="predicted"/>
<feature type="domain" description="YqgF/RNase H-like" evidence="6">
    <location>
        <begin position="2105"/>
        <end position="2213"/>
    </location>
</feature>
<organism evidence="7 8">
    <name type="scientific">Chrysochromulina tobinii</name>
    <dbReference type="NCBI Taxonomy" id="1460289"/>
    <lineage>
        <taxon>Eukaryota</taxon>
        <taxon>Haptista</taxon>
        <taxon>Haptophyta</taxon>
        <taxon>Prymnesiophyceae</taxon>
        <taxon>Prymnesiales</taxon>
        <taxon>Chrysochromulinaceae</taxon>
        <taxon>Chrysochromulina</taxon>
    </lineage>
</organism>
<dbReference type="SUPFAM" id="SSF158832">
    <property type="entry name" value="Tex N-terminal region-like"/>
    <property type="match status" value="1"/>
</dbReference>
<sequence length="2282" mass="247836">MPKPVAMPKSMRSGDIDWQHRRFPRRCKAITAARVPKGTLDVPVRPHARRLPSGRRGITRAMLRAIRRFYRARGALGMLMGDLIKQEGFEWSVCALTRSTGLSLIESLALTAEARGEVVDALIGLATTFFSYSWEGTKLGDMLDAIERRLAELEAADGVTRYVWIDIFAASQTLLAGEFDAGRYPRGSEEHTARKEDTDHVFADAMAAIGELLLYCSPLTAEWPAPNQPFLLPERGAPPAGWLRRGPGAMTRAWCMFELVKALAKGATLHVVLAPADVDGFEELLTRRFDEIAGIVAGIDAADAQITMIEDRDYILAEVAQLEGGIGAVTATVCASLREWLAAEGRAALARMPREERATSVLQNQLGLLLNDQGKLDEAGGLFREALEARRATLGDRHPRTLDSMNNLGMLLQDQGKLDEAGVLYREALEARRATLGDRHPHTLASIGNLGTLLQAQGKLDEAEPLKRKALEVRRATLGDRHPDTLGSINNLGTLLQDQGKLDEAEPLVREALEAMRATLGDRHPHTLASIGNLGTLLQDQGKLDEAEPLLREALEARRATLGDRHPQTLTAIHNLGSLLATQGMLDEALPLVVEHCRATLGDQHPDTLNFMSMQKDMEEYLPGVPLDATLVDEMASHLRQSASAVDQIMDAGAFSSVSDLAPPAAEMAVWRRQQSLGVVGFIFESETPHARLELGTRVLDIGDVENGSDSPVYGTVVGWTTAQGRFFDTSAGCSNKNGCVRVYYDKKPAAHDGNPWNVMAAGRLLFLDAAAPDPPHDTLTRPRPPEAKGDYDGVTGSRTGGGRSRNQKEHMRAQKASMLQMLQLARMAHEAASGIWNLDARWLEIVTGDLNDIFMAAAKSVTRLEALLNSPECNPNVRDASGASPLWHACRAGSLECTRLLLDRGADVQIQPRGELSPLGVAARNGFVVCVQLLLEHRASLEAVDEERYTPLFAAVRGAHSSCVEALINARANLECKTEPLECTPLGWLCCVEPNLNLPILQLLLRGRANVDTHQFSSFARSMTPLAFAVLGDRTDAIKWLLANGANVHLTDADGDPPTLLACIADHSECCRLLLGAKADGNYTRDDGTTLLNAAAHGGSFECVQILLEHGAAQTINKMDRIGTHPMHWACQDAYPKILELLCKAKADVEKKNGKGGSPLMLALGYEEDQKDVKLECVRILIEHKVDVNAIDPRDGESPLGFVSKKGSIEAAALLLKAGATATIGRMDHRGAHPMSWAAQEANPPLLKLLIEAKGNVEQPNGKGGTPLMLATCDPSPRNVECLRMLLKAKADPNQLDHDGDPVLIRTMIRGDEAQSAALLEAGARANATDHHGIRLVQRFGALAQPKMLRLLIQHGADVSGVLDLVQVGFSSGMVKKPAQDQNEVLQLLRDAPSVRARFLEEQRVKEQAERSQQESEALQEVEDAQLAAAIAASLTISGPVPPPPPPSLAAPAVGSLRGQPAAENKARLALEQDGFALQALRPETDARLLRSLEALLQTEYPEWLGKGKDVSKKYGPYDSLKLACAWKVDHPRNLDKYTTGVKRVQQELELLERKGKNVSFVPGLPVKTDRVRGLTPSEACNEVILLHGTNPDRLFHLLSTGLNERYSGTGAGTAFGDGVYLAEDVGKTDQYVSADSAYDPSSDLHKRLYGRTFRHPGDVFYVLVVRAALGYPVRTQQPGQTATSMDNGALIFPVNFRELSAVPGVTPPICHHSLIAELGQVIDRYREFVLFHSDLPTHVGKVYRGIKVLLNPDVYATDRRITWQAFSSSTRKQMATLDLPLPHAPPLERRAGSPPNMREAWLARCAASLGIRPQQLEATRQLLAEDATVPFIVRYRSDLTGGMDERQVNAVRAALREHAALEDRRQTVLRALEKADAPPAALQAVRDASDLCTLDDLHAPFKQSRGTLAEAARARGLAPLAERIWLHSSISDAEIRSAFDAGDRVQQGTCGGVIHLLAERVSDCWALVSENPAARASLRDARDDAVSSLIGLSVRASSLPAHRVLAINRYEARKAIRVTVSVPDRNRALRCLEAAALPRTEERRGERASLLEAAVADAFTRLLQPAMVRELRRRMTDEAEMQAAKVFSSNLRALLLQRPVRGCVILGVDPGYRSGCKLAVIDAEGRVRAHGVIMAHPPHGERASAERTLREWIKEHRVSVVAVGDGTASHETVEVVAAATVEVVAAAVRADPSLSHVRLSVVHEAGASVLSVTAAAQVADPTLDPAAIGAASLARRLQDPMAELVRVDPKSLGVGLYQHDLPPKLLDAELAQESFHADCD</sequence>
<evidence type="ECO:0000256" key="1">
    <source>
        <dbReference type="ARBA" id="ARBA00022737"/>
    </source>
</evidence>
<dbReference type="SMART" id="SM00028">
    <property type="entry name" value="TPR"/>
    <property type="match status" value="5"/>
</dbReference>
<dbReference type="SUPFAM" id="SSF48403">
    <property type="entry name" value="Ankyrin repeat"/>
    <property type="match status" value="2"/>
</dbReference>
<dbReference type="Gene3D" id="1.10.3500.10">
    <property type="entry name" value="Tex N-terminal region-like"/>
    <property type="match status" value="1"/>
</dbReference>
<dbReference type="OrthoDB" id="995477at2759"/>
<dbReference type="InterPro" id="IPR011990">
    <property type="entry name" value="TPR-like_helical_dom_sf"/>
</dbReference>
<dbReference type="SMART" id="SM00248">
    <property type="entry name" value="ANK"/>
    <property type="match status" value="12"/>
</dbReference>
<dbReference type="Gene3D" id="1.25.40.20">
    <property type="entry name" value="Ankyrin repeat-containing domain"/>
    <property type="match status" value="3"/>
</dbReference>
<feature type="compositionally biased region" description="Basic and acidic residues" evidence="5">
    <location>
        <begin position="775"/>
        <end position="792"/>
    </location>
</feature>
<dbReference type="Pfam" id="PF13424">
    <property type="entry name" value="TPR_12"/>
    <property type="match status" value="2"/>
</dbReference>
<dbReference type="InterPro" id="IPR006641">
    <property type="entry name" value="YqgF/RNaseH-like_dom"/>
</dbReference>
<evidence type="ECO:0000256" key="5">
    <source>
        <dbReference type="SAM" id="MobiDB-lite"/>
    </source>
</evidence>
<dbReference type="PROSITE" id="PS50297">
    <property type="entry name" value="ANK_REP_REGION"/>
    <property type="match status" value="3"/>
</dbReference>
<feature type="repeat" description="ANK" evidence="3">
    <location>
        <begin position="915"/>
        <end position="947"/>
    </location>
</feature>
<dbReference type="Pfam" id="PF00023">
    <property type="entry name" value="Ank"/>
    <property type="match status" value="3"/>
</dbReference>
<dbReference type="Gene3D" id="3.30.420.140">
    <property type="entry name" value="YqgF/RNase H-like domain"/>
    <property type="match status" value="1"/>
</dbReference>
<dbReference type="Pfam" id="PF13637">
    <property type="entry name" value="Ank_4"/>
    <property type="match status" value="1"/>
</dbReference>
<feature type="compositionally biased region" description="Pro residues" evidence="5">
    <location>
        <begin position="1441"/>
        <end position="1450"/>
    </location>
</feature>
<dbReference type="PANTHER" id="PTHR24126">
    <property type="entry name" value="ANKYRIN REPEAT, PH AND SEC7 DOMAIN CONTAINING PROTEIN SECG-RELATED"/>
    <property type="match status" value="1"/>
</dbReference>
<gene>
    <name evidence="7" type="ORF">Ctob_000793</name>
</gene>
<evidence type="ECO:0000256" key="3">
    <source>
        <dbReference type="PROSITE-ProRule" id="PRU00023"/>
    </source>
</evidence>
<dbReference type="InterPro" id="IPR032639">
    <property type="entry name" value="Tex_YqgF"/>
</dbReference>
<dbReference type="Proteomes" id="UP000037460">
    <property type="component" value="Unassembled WGS sequence"/>
</dbReference>
<evidence type="ECO:0000313" key="7">
    <source>
        <dbReference type="EMBL" id="KOO27492.1"/>
    </source>
</evidence>